<dbReference type="KEGG" id="cch:Cag_0170"/>
<name>Q3AU77_CHLCH</name>
<protein>
    <recommendedName>
        <fullName evidence="1">DUF374 domain-containing protein</fullName>
    </recommendedName>
</protein>
<dbReference type="AlphaFoldDB" id="Q3AU77"/>
<reference evidence="2" key="1">
    <citation type="submission" date="2005-08" db="EMBL/GenBank/DDBJ databases">
        <title>Complete sequence of Chlorobium chlorochromatii CaD3.</title>
        <authorList>
            <person name="Copeland A."/>
            <person name="Lucas S."/>
            <person name="Lapidus A."/>
            <person name="Barry K."/>
            <person name="Detter J.C."/>
            <person name="Glavina T."/>
            <person name="Hammon N."/>
            <person name="Israni S."/>
            <person name="Pitluck S."/>
            <person name="Bryant D."/>
            <person name="Schmutz J."/>
            <person name="Larimer F."/>
            <person name="Land M."/>
            <person name="Kyrpides N."/>
            <person name="Ivanova N."/>
            <person name="Richardson P."/>
        </authorList>
    </citation>
    <scope>NUCLEOTIDE SEQUENCE [LARGE SCALE GENOMIC DNA]</scope>
    <source>
        <strain evidence="2">CaD3</strain>
    </source>
</reference>
<organism evidence="2">
    <name type="scientific">Chlorobium chlorochromatii (strain CaD3)</name>
    <dbReference type="NCBI Taxonomy" id="340177"/>
    <lineage>
        <taxon>Bacteria</taxon>
        <taxon>Pseudomonadati</taxon>
        <taxon>Chlorobiota</taxon>
        <taxon>Chlorobiia</taxon>
        <taxon>Chlorobiales</taxon>
        <taxon>Chlorobiaceae</taxon>
        <taxon>Chlorobium/Pelodictyon group</taxon>
        <taxon>Chlorobium</taxon>
    </lineage>
</organism>
<evidence type="ECO:0000313" key="2">
    <source>
        <dbReference type="EMBL" id="ABB27448.1"/>
    </source>
</evidence>
<accession>Q3AU77</accession>
<evidence type="ECO:0000259" key="1">
    <source>
        <dbReference type="Pfam" id="PF04028"/>
    </source>
</evidence>
<proteinExistence type="predicted"/>
<dbReference type="InterPro" id="IPR007172">
    <property type="entry name" value="DUF374"/>
</dbReference>
<dbReference type="Pfam" id="PF04028">
    <property type="entry name" value="DUF374"/>
    <property type="match status" value="1"/>
</dbReference>
<dbReference type="eggNOG" id="COG2121">
    <property type="taxonomic scope" value="Bacteria"/>
</dbReference>
<feature type="domain" description="DUF374" evidence="1">
    <location>
        <begin position="59"/>
        <end position="124"/>
    </location>
</feature>
<dbReference type="EMBL" id="CP000108">
    <property type="protein sequence ID" value="ABB27448.1"/>
    <property type="molecule type" value="Genomic_DNA"/>
</dbReference>
<sequence>MPLPTIVSRHLLPQVLKLLYRSLRISVTMPKHGLPQDGGIVAFWHGNMMVGWLLAKKLFPHKNVAAVVSQSGDGTILADALGTLGFTLIRGSSSTDGDMVKQRMYEHVQQGQMVAITPDGPRGPNHQFKYGTIRLASRQHIPLLFATIGYKRSWQLASWDSFAIPKPFSKVTITLHILAIPLFTSEEELRHFSTTLSARFSHE</sequence>
<gene>
    <name evidence="2" type="ordered locus">Cag_0170</name>
</gene>
<dbReference type="HOGENOM" id="CLU_086327_0_0_10"/>
<dbReference type="STRING" id="340177.Cag_0170"/>
<dbReference type="OrthoDB" id="9810508at2"/>